<dbReference type="Pfam" id="PF00005">
    <property type="entry name" value="ABC_tran"/>
    <property type="match status" value="1"/>
</dbReference>
<dbReference type="SUPFAM" id="SSF52540">
    <property type="entry name" value="P-loop containing nucleoside triphosphate hydrolases"/>
    <property type="match status" value="1"/>
</dbReference>
<keyword evidence="2" id="KW-0547">Nucleotide-binding</keyword>
<dbReference type="GO" id="GO:0017004">
    <property type="term" value="P:cytochrome complex assembly"/>
    <property type="evidence" value="ECO:0007669"/>
    <property type="project" value="UniProtKB-KW"/>
</dbReference>
<evidence type="ECO:0000256" key="2">
    <source>
        <dbReference type="ARBA" id="ARBA00022741"/>
    </source>
</evidence>
<dbReference type="GO" id="GO:0005524">
    <property type="term" value="F:ATP binding"/>
    <property type="evidence" value="ECO:0007669"/>
    <property type="project" value="UniProtKB-KW"/>
</dbReference>
<dbReference type="InterPro" id="IPR051782">
    <property type="entry name" value="ABC_Transporter_VariousFunc"/>
</dbReference>
<reference evidence="6" key="1">
    <citation type="submission" date="2020-05" db="EMBL/GenBank/DDBJ databases">
        <authorList>
            <person name="Chiriac C."/>
            <person name="Salcher M."/>
            <person name="Ghai R."/>
            <person name="Kavagutti S V."/>
        </authorList>
    </citation>
    <scope>NUCLEOTIDE SEQUENCE</scope>
</reference>
<dbReference type="InterPro" id="IPR027417">
    <property type="entry name" value="P-loop_NTPase"/>
</dbReference>
<proteinExistence type="predicted"/>
<protein>
    <submittedName>
        <fullName evidence="6">Unannotated protein</fullName>
    </submittedName>
</protein>
<dbReference type="InterPro" id="IPR003439">
    <property type="entry name" value="ABC_transporter-like_ATP-bd"/>
</dbReference>
<dbReference type="AlphaFoldDB" id="A0A6J6ZRB3"/>
<dbReference type="NCBIfam" id="TIGR01189">
    <property type="entry name" value="ccmA"/>
    <property type="match status" value="1"/>
</dbReference>
<dbReference type="EMBL" id="CAFAAL010000258">
    <property type="protein sequence ID" value="CAB4821828.1"/>
    <property type="molecule type" value="Genomic_DNA"/>
</dbReference>
<dbReference type="InterPro" id="IPR003593">
    <property type="entry name" value="AAA+_ATPase"/>
</dbReference>
<dbReference type="PANTHER" id="PTHR42939:SF1">
    <property type="entry name" value="ABC TRANSPORTER ATP-BINDING PROTEIN ALBC-RELATED"/>
    <property type="match status" value="1"/>
</dbReference>
<feature type="domain" description="ABC transporter" evidence="5">
    <location>
        <begin position="14"/>
        <end position="225"/>
    </location>
</feature>
<evidence type="ECO:0000259" key="5">
    <source>
        <dbReference type="PROSITE" id="PS50893"/>
    </source>
</evidence>
<evidence type="ECO:0000256" key="1">
    <source>
        <dbReference type="ARBA" id="ARBA00022448"/>
    </source>
</evidence>
<keyword evidence="1" id="KW-0813">Transport</keyword>
<evidence type="ECO:0000256" key="4">
    <source>
        <dbReference type="ARBA" id="ARBA00022840"/>
    </source>
</evidence>
<dbReference type="CDD" id="cd03230">
    <property type="entry name" value="ABC_DR_subfamily_A"/>
    <property type="match status" value="1"/>
</dbReference>
<dbReference type="PANTHER" id="PTHR42939">
    <property type="entry name" value="ABC TRANSPORTER ATP-BINDING PROTEIN ALBC-RELATED"/>
    <property type="match status" value="1"/>
</dbReference>
<dbReference type="Gene3D" id="3.40.50.300">
    <property type="entry name" value="P-loop containing nucleotide triphosphate hydrolases"/>
    <property type="match status" value="1"/>
</dbReference>
<dbReference type="GO" id="GO:0016887">
    <property type="term" value="F:ATP hydrolysis activity"/>
    <property type="evidence" value="ECO:0007669"/>
    <property type="project" value="InterPro"/>
</dbReference>
<dbReference type="GO" id="GO:0022857">
    <property type="term" value="F:transmembrane transporter activity"/>
    <property type="evidence" value="ECO:0007669"/>
    <property type="project" value="InterPro"/>
</dbReference>
<dbReference type="PROSITE" id="PS50893">
    <property type="entry name" value="ABC_TRANSPORTER_2"/>
    <property type="match status" value="1"/>
</dbReference>
<evidence type="ECO:0000313" key="6">
    <source>
        <dbReference type="EMBL" id="CAB4821828.1"/>
    </source>
</evidence>
<name>A0A6J6ZRB3_9ZZZZ</name>
<gene>
    <name evidence="6" type="ORF">UFOPK3004_01873</name>
</gene>
<accession>A0A6J6ZRB3</accession>
<sequence length="225" mass="23748">MSPIAHEPSTDVVIDLIDAVAVLGSFPALAGATLLVRRGEIVLLQGPNGAGKTTLLRLCAGLIPLERGQGRVLGVDLKNDRELVRHRVGVIGHNNGLYADLTVTENVRFWGRTVGASAAEVDAALQRMGLNGRLADLQVSRLSAGQKRRTALAGLVARRAELWLLDEPHAGLDASGRDELDQVLKMAAASGATVMVASHELERAGQLATRQVEVVAGQVRELGAP</sequence>
<dbReference type="InterPro" id="IPR005895">
    <property type="entry name" value="ABC_transptr_haem_export_CcmA"/>
</dbReference>
<dbReference type="SMART" id="SM00382">
    <property type="entry name" value="AAA"/>
    <property type="match status" value="1"/>
</dbReference>
<evidence type="ECO:0000256" key="3">
    <source>
        <dbReference type="ARBA" id="ARBA00022748"/>
    </source>
</evidence>
<keyword evidence="4" id="KW-0067">ATP-binding</keyword>
<organism evidence="6">
    <name type="scientific">freshwater metagenome</name>
    <dbReference type="NCBI Taxonomy" id="449393"/>
    <lineage>
        <taxon>unclassified sequences</taxon>
        <taxon>metagenomes</taxon>
        <taxon>ecological metagenomes</taxon>
    </lineage>
</organism>
<keyword evidence="3" id="KW-0201">Cytochrome c-type biogenesis</keyword>